<dbReference type="EMBL" id="QNBE01000147">
    <property type="protein sequence ID" value="RKX68591.1"/>
    <property type="molecule type" value="Genomic_DNA"/>
</dbReference>
<accession>A0A660SEZ7</accession>
<dbReference type="SMART" id="SM01043">
    <property type="entry name" value="BTAD"/>
    <property type="match status" value="1"/>
</dbReference>
<dbReference type="SUPFAM" id="SSF48452">
    <property type="entry name" value="TPR-like"/>
    <property type="match status" value="1"/>
</dbReference>
<dbReference type="InterPro" id="IPR005158">
    <property type="entry name" value="BTAD"/>
</dbReference>
<dbReference type="Gene3D" id="1.25.40.10">
    <property type="entry name" value="Tetratricopeptide repeat domain"/>
    <property type="match status" value="1"/>
</dbReference>
<sequence length="210" mass="25188">MINTEKGGATWGEYALQLWPDFTTKEARNNFHFTLSYLKKMIVSGFIISRRNLYLLNRDLARSDIWEFEECYRRFKEARIEQKIHKAEIYALDMILKGKGDFLPEFRSEAIEAKRWEIENRLEEVLLWLATRHLDKLEYNEAINFARLVINRTPLSERAYRIIIRSYLEQGERARAFQYYERLRILLKQEFGVEPSPETKRLISAIKKSN</sequence>
<dbReference type="InterPro" id="IPR011990">
    <property type="entry name" value="TPR-like_helical_dom_sf"/>
</dbReference>
<evidence type="ECO:0000313" key="2">
    <source>
        <dbReference type="EMBL" id="RKX68591.1"/>
    </source>
</evidence>
<feature type="domain" description="Bacterial transcriptional activator" evidence="1">
    <location>
        <begin position="63"/>
        <end position="207"/>
    </location>
</feature>
<dbReference type="Proteomes" id="UP000268469">
    <property type="component" value="Unassembled WGS sequence"/>
</dbReference>
<reference evidence="2 3" key="1">
    <citation type="submission" date="2018-06" db="EMBL/GenBank/DDBJ databases">
        <title>Extensive metabolic versatility and redundancy in microbially diverse, dynamic hydrothermal sediments.</title>
        <authorList>
            <person name="Dombrowski N."/>
            <person name="Teske A."/>
            <person name="Baker B.J."/>
        </authorList>
    </citation>
    <scope>NUCLEOTIDE SEQUENCE [LARGE SCALE GENOMIC DNA]</scope>
    <source>
        <strain evidence="2">B36_G15</strain>
    </source>
</reference>
<evidence type="ECO:0000259" key="1">
    <source>
        <dbReference type="SMART" id="SM01043"/>
    </source>
</evidence>
<evidence type="ECO:0000313" key="3">
    <source>
        <dbReference type="Proteomes" id="UP000268469"/>
    </source>
</evidence>
<proteinExistence type="predicted"/>
<dbReference type="PANTHER" id="PTHR35807">
    <property type="entry name" value="TRANSCRIPTIONAL REGULATOR REDD-RELATED"/>
    <property type="match status" value="1"/>
</dbReference>
<dbReference type="Pfam" id="PF03704">
    <property type="entry name" value="BTAD"/>
    <property type="match status" value="1"/>
</dbReference>
<dbReference type="AlphaFoldDB" id="A0A660SEZ7"/>
<organism evidence="2 3">
    <name type="scientific">candidate division WOR-3 bacterium</name>
    <dbReference type="NCBI Taxonomy" id="2052148"/>
    <lineage>
        <taxon>Bacteria</taxon>
        <taxon>Bacteria division WOR-3</taxon>
    </lineage>
</organism>
<dbReference type="PANTHER" id="PTHR35807:SF2">
    <property type="entry name" value="TRANSCRIPTIONAL ACTIVATOR DOMAIN"/>
    <property type="match status" value="1"/>
</dbReference>
<comment type="caution">
    <text evidence="2">The sequence shown here is derived from an EMBL/GenBank/DDBJ whole genome shotgun (WGS) entry which is preliminary data.</text>
</comment>
<protein>
    <recommendedName>
        <fullName evidence="1">Bacterial transcriptional activator domain-containing protein</fullName>
    </recommendedName>
</protein>
<name>A0A660SEZ7_UNCW3</name>
<gene>
    <name evidence="2" type="ORF">DRP53_10440</name>
</gene>
<dbReference type="InterPro" id="IPR051677">
    <property type="entry name" value="AfsR-DnrI-RedD_regulator"/>
</dbReference>